<keyword evidence="3" id="KW-1185">Reference proteome</keyword>
<dbReference type="Proteomes" id="UP001518976">
    <property type="component" value="Unassembled WGS sequence"/>
</dbReference>
<feature type="domain" description="Putative restriction endonuclease" evidence="1">
    <location>
        <begin position="18"/>
        <end position="189"/>
    </location>
</feature>
<evidence type="ECO:0000313" key="3">
    <source>
        <dbReference type="Proteomes" id="UP001518976"/>
    </source>
</evidence>
<dbReference type="Gene3D" id="3.90.1570.10">
    <property type="entry name" value="tt1808, chain A"/>
    <property type="match status" value="1"/>
</dbReference>
<dbReference type="EMBL" id="JAFFZN010000013">
    <property type="protein sequence ID" value="MBO8186886.1"/>
    <property type="molecule type" value="Genomic_DNA"/>
</dbReference>
<accession>A0ABS3WUU5</accession>
<dbReference type="InterPro" id="IPR012296">
    <property type="entry name" value="Nuclease_put_TT1808"/>
</dbReference>
<evidence type="ECO:0000259" key="1">
    <source>
        <dbReference type="Pfam" id="PF05685"/>
    </source>
</evidence>
<dbReference type="InterPro" id="IPR011335">
    <property type="entry name" value="Restrct_endonuc-II-like"/>
</dbReference>
<gene>
    <name evidence="2" type="ORF">JW592_15645</name>
</gene>
<dbReference type="GO" id="GO:0004519">
    <property type="term" value="F:endonuclease activity"/>
    <property type="evidence" value="ECO:0007669"/>
    <property type="project" value="UniProtKB-KW"/>
</dbReference>
<keyword evidence="2" id="KW-0378">Hydrolase</keyword>
<keyword evidence="2" id="KW-0540">Nuclease</keyword>
<sequence length="197" mass="22173">MTVMVERNAHKPAGQMAVEEFEQLASGAPETVTLEFLGGQIGVKKVPDGDHDEIIKWVQRQCMQHCPKLWLYPERGLVVEAYRKGRARPDGVLAPDGHFAGHGEWSDAEGVLMTVEVTSYDHDTDQRDRWEKPRAYAEAGIPVYLLIDRDSCTVTVHSGPERGHYRDTHTVNFGEPVELPDPVGFTLDTAKFKDYVR</sequence>
<evidence type="ECO:0000313" key="2">
    <source>
        <dbReference type="EMBL" id="MBO8186886.1"/>
    </source>
</evidence>
<keyword evidence="2" id="KW-0255">Endonuclease</keyword>
<dbReference type="SUPFAM" id="SSF52980">
    <property type="entry name" value="Restriction endonuclease-like"/>
    <property type="match status" value="1"/>
</dbReference>
<dbReference type="RefSeq" id="WP_209265694.1">
    <property type="nucleotide sequence ID" value="NZ_JAFFZN010000013.1"/>
</dbReference>
<organism evidence="2 3">
    <name type="scientific">Streptomyces spirodelae</name>
    <dbReference type="NCBI Taxonomy" id="2812904"/>
    <lineage>
        <taxon>Bacteria</taxon>
        <taxon>Bacillati</taxon>
        <taxon>Actinomycetota</taxon>
        <taxon>Actinomycetes</taxon>
        <taxon>Kitasatosporales</taxon>
        <taxon>Streptomycetaceae</taxon>
        <taxon>Streptomyces</taxon>
    </lineage>
</organism>
<dbReference type="PANTHER" id="PTHR35400:SF3">
    <property type="entry name" value="SLL1072 PROTEIN"/>
    <property type="match status" value="1"/>
</dbReference>
<proteinExistence type="predicted"/>
<dbReference type="InterPro" id="IPR008538">
    <property type="entry name" value="Uma2"/>
</dbReference>
<dbReference type="CDD" id="cd06260">
    <property type="entry name" value="DUF820-like"/>
    <property type="match status" value="1"/>
</dbReference>
<protein>
    <submittedName>
        <fullName evidence="2">Uma2 family endonuclease</fullName>
    </submittedName>
</protein>
<reference evidence="2 3" key="1">
    <citation type="submission" date="2021-02" db="EMBL/GenBank/DDBJ databases">
        <title>Streptomyces spirodelae sp. nov., isolated from duckweed.</title>
        <authorList>
            <person name="Saimee Y."/>
            <person name="Duangmal K."/>
        </authorList>
    </citation>
    <scope>NUCLEOTIDE SEQUENCE [LARGE SCALE GENOMIC DNA]</scope>
    <source>
        <strain evidence="2 3">DW4-2</strain>
    </source>
</reference>
<dbReference type="Pfam" id="PF05685">
    <property type="entry name" value="Uma2"/>
    <property type="match status" value="1"/>
</dbReference>
<name>A0ABS3WUU5_9ACTN</name>
<comment type="caution">
    <text evidence="2">The sequence shown here is derived from an EMBL/GenBank/DDBJ whole genome shotgun (WGS) entry which is preliminary data.</text>
</comment>
<dbReference type="PANTHER" id="PTHR35400">
    <property type="entry name" value="SLR1083 PROTEIN"/>
    <property type="match status" value="1"/>
</dbReference>